<feature type="transmembrane region" description="Helical" evidence="2">
    <location>
        <begin position="54"/>
        <end position="74"/>
    </location>
</feature>
<evidence type="ECO:0000313" key="5">
    <source>
        <dbReference type="Proteomes" id="UP000054776"/>
    </source>
</evidence>
<keyword evidence="2" id="KW-0472">Membrane</keyword>
<feature type="compositionally biased region" description="Acidic residues" evidence="1">
    <location>
        <begin position="359"/>
        <end position="372"/>
    </location>
</feature>
<evidence type="ECO:0000256" key="1">
    <source>
        <dbReference type="SAM" id="MobiDB-lite"/>
    </source>
</evidence>
<protein>
    <recommendedName>
        <fullName evidence="3">DUF7107 domain-containing protein</fullName>
    </recommendedName>
</protein>
<feature type="domain" description="DUF7107" evidence="3">
    <location>
        <begin position="223"/>
        <end position="269"/>
    </location>
</feature>
<feature type="compositionally biased region" description="Low complexity" evidence="1">
    <location>
        <begin position="375"/>
        <end position="386"/>
    </location>
</feature>
<evidence type="ECO:0000313" key="4">
    <source>
        <dbReference type="EMBL" id="KRY41568.1"/>
    </source>
</evidence>
<sequence length="445" mass="50305">MNRKYYELIQGWSIEGVYKGNQWPPYGTSPCAVFFDRFIKRFPSSLALIIVKNYSRLVIISLIQYLCNLIYNTVTFPKLKFLKKLAANVDLRTISAYHVKLIYTKSLIMKSKLNYNNAKQSHHSSFKSFRTEEVYLLILVISTTSMLKMVKNKMNACLQSSQCNGMALCFRRQCISAEVLHGQTKMCRRDIECRRQLPAHERLIVGCKNDVCAKLITVPNTSKCASRNQCPGQSICFRRHCIPAVPRNYSCQRNAQCHPTERCIGGLCFGLLGTTAESTRSLIGYADDDMIDFLKHQANCQDYFLNIKPTTTVQIFKLRQNAANDKLLETEELNKLLRLQDFETTSSTSELILPSQEYSDIEEDISETEDAPELSSDVEPPSSTDSSSDESSEGAFSSSTNALMSKNGSMQWYSSPMKKDRLAESNVIKLPPGPTHYAIAKIADI</sequence>
<organism evidence="4 5">
    <name type="scientific">Trichinella spiralis</name>
    <name type="common">Trichina worm</name>
    <dbReference type="NCBI Taxonomy" id="6334"/>
    <lineage>
        <taxon>Eukaryota</taxon>
        <taxon>Metazoa</taxon>
        <taxon>Ecdysozoa</taxon>
        <taxon>Nematoda</taxon>
        <taxon>Enoplea</taxon>
        <taxon>Dorylaimia</taxon>
        <taxon>Trichinellida</taxon>
        <taxon>Trichinellidae</taxon>
        <taxon>Trichinella</taxon>
    </lineage>
</organism>
<name>A0A0V1BXB1_TRISP</name>
<dbReference type="AlphaFoldDB" id="A0A0V1BXB1"/>
<evidence type="ECO:0000259" key="3">
    <source>
        <dbReference type="Pfam" id="PF23416"/>
    </source>
</evidence>
<keyword evidence="5" id="KW-1185">Reference proteome</keyword>
<keyword evidence="2" id="KW-1133">Transmembrane helix</keyword>
<evidence type="ECO:0000256" key="2">
    <source>
        <dbReference type="SAM" id="Phobius"/>
    </source>
</evidence>
<dbReference type="OrthoDB" id="5919200at2759"/>
<feature type="region of interest" description="Disordered" evidence="1">
    <location>
        <begin position="352"/>
        <end position="402"/>
    </location>
</feature>
<accession>A0A0V1BXB1</accession>
<dbReference type="Proteomes" id="UP000054776">
    <property type="component" value="Unassembled WGS sequence"/>
</dbReference>
<dbReference type="InterPro" id="IPR055531">
    <property type="entry name" value="DUF7107"/>
</dbReference>
<gene>
    <name evidence="4" type="ORF">T01_869</name>
</gene>
<keyword evidence="2" id="KW-0812">Transmembrane</keyword>
<comment type="caution">
    <text evidence="4">The sequence shown here is derived from an EMBL/GenBank/DDBJ whole genome shotgun (WGS) entry which is preliminary data.</text>
</comment>
<dbReference type="Pfam" id="PF23416">
    <property type="entry name" value="DUF7107"/>
    <property type="match status" value="1"/>
</dbReference>
<reference evidence="4 5" key="1">
    <citation type="submission" date="2015-01" db="EMBL/GenBank/DDBJ databases">
        <title>Evolution of Trichinella species and genotypes.</title>
        <authorList>
            <person name="Korhonen P.K."/>
            <person name="Edoardo P."/>
            <person name="Giuseppe L.R."/>
            <person name="Gasser R.B."/>
        </authorList>
    </citation>
    <scope>NUCLEOTIDE SEQUENCE [LARGE SCALE GENOMIC DNA]</scope>
    <source>
        <strain evidence="4">ISS3</strain>
    </source>
</reference>
<proteinExistence type="predicted"/>
<dbReference type="InParanoid" id="A0A0V1BXB1"/>
<dbReference type="EMBL" id="JYDH01000007">
    <property type="protein sequence ID" value="KRY41568.1"/>
    <property type="molecule type" value="Genomic_DNA"/>
</dbReference>